<evidence type="ECO:0000259" key="5">
    <source>
        <dbReference type="PROSITE" id="PS50851"/>
    </source>
</evidence>
<accession>A0A2P5Z0T4</accession>
<gene>
    <name evidence="6" type="ORF">XsacCFBP4641_16805</name>
</gene>
<dbReference type="InterPro" id="IPR002545">
    <property type="entry name" value="CheW-lke_dom"/>
</dbReference>
<dbReference type="AlphaFoldDB" id="A0A2P5Z0T4"/>
<dbReference type="InterPro" id="IPR036061">
    <property type="entry name" value="CheW-like_dom_sf"/>
</dbReference>
<dbReference type="GO" id="GO:0006935">
    <property type="term" value="P:chemotaxis"/>
    <property type="evidence" value="ECO:0007669"/>
    <property type="project" value="UniProtKB-KW"/>
</dbReference>
<organism evidence="6 7">
    <name type="scientific">Xanthomonas sacchari</name>
    <dbReference type="NCBI Taxonomy" id="56458"/>
    <lineage>
        <taxon>Bacteria</taxon>
        <taxon>Pseudomonadati</taxon>
        <taxon>Pseudomonadota</taxon>
        <taxon>Gammaproteobacteria</taxon>
        <taxon>Lysobacterales</taxon>
        <taxon>Lysobacteraceae</taxon>
        <taxon>Xanthomonas</taxon>
    </lineage>
</organism>
<dbReference type="Pfam" id="PF01584">
    <property type="entry name" value="CheW"/>
    <property type="match status" value="1"/>
</dbReference>
<dbReference type="GO" id="GO:0007165">
    <property type="term" value="P:signal transduction"/>
    <property type="evidence" value="ECO:0007669"/>
    <property type="project" value="InterPro"/>
</dbReference>
<evidence type="ECO:0000313" key="7">
    <source>
        <dbReference type="Proteomes" id="UP000247346"/>
    </source>
</evidence>
<dbReference type="Gene3D" id="2.30.30.40">
    <property type="entry name" value="SH3 Domains"/>
    <property type="match status" value="1"/>
</dbReference>
<dbReference type="Proteomes" id="UP000247346">
    <property type="component" value="Unassembled WGS sequence"/>
</dbReference>
<protein>
    <recommendedName>
        <fullName evidence="2">Chemotaxis protein CheW</fullName>
    </recommendedName>
</protein>
<feature type="domain" description="CheW-like" evidence="5">
    <location>
        <begin position="19"/>
        <end position="163"/>
    </location>
</feature>
<dbReference type="InterPro" id="IPR039315">
    <property type="entry name" value="CheW"/>
</dbReference>
<dbReference type="CDD" id="cd00732">
    <property type="entry name" value="CheW"/>
    <property type="match status" value="1"/>
</dbReference>
<evidence type="ECO:0000313" key="6">
    <source>
        <dbReference type="EMBL" id="PPU80960.1"/>
    </source>
</evidence>
<dbReference type="GO" id="GO:0005829">
    <property type="term" value="C:cytosol"/>
    <property type="evidence" value="ECO:0007669"/>
    <property type="project" value="TreeGrafter"/>
</dbReference>
<reference evidence="6 7" key="1">
    <citation type="submission" date="2016-08" db="EMBL/GenBank/DDBJ databases">
        <authorList>
            <person name="Seilhamer J.J."/>
        </authorList>
    </citation>
    <scope>NUCLEOTIDE SEQUENCE [LARGE SCALE GENOMIC DNA]</scope>
    <source>
        <strain evidence="6 7">CFBP4641</strain>
    </source>
</reference>
<dbReference type="RefSeq" id="WP_010341210.1">
    <property type="nucleotide sequence ID" value="NZ_CP010410.1"/>
</dbReference>
<dbReference type="SMART" id="SM00260">
    <property type="entry name" value="CheW"/>
    <property type="match status" value="1"/>
</dbReference>
<evidence type="ECO:0000256" key="2">
    <source>
        <dbReference type="ARBA" id="ARBA00021483"/>
    </source>
</evidence>
<keyword evidence="3" id="KW-0963">Cytoplasm</keyword>
<dbReference type="SUPFAM" id="SSF50341">
    <property type="entry name" value="CheW-like"/>
    <property type="match status" value="1"/>
</dbReference>
<comment type="subcellular location">
    <subcellularLocation>
        <location evidence="1">Cytoplasm</location>
    </subcellularLocation>
</comment>
<dbReference type="PANTHER" id="PTHR22617">
    <property type="entry name" value="CHEMOTAXIS SENSOR HISTIDINE KINASE-RELATED"/>
    <property type="match status" value="1"/>
</dbReference>
<dbReference type="Gene3D" id="2.40.50.180">
    <property type="entry name" value="CheA-289, Domain 4"/>
    <property type="match status" value="1"/>
</dbReference>
<comment type="caution">
    <text evidence="6">The sequence shown here is derived from an EMBL/GenBank/DDBJ whole genome shotgun (WGS) entry which is preliminary data.</text>
</comment>
<evidence type="ECO:0000256" key="3">
    <source>
        <dbReference type="ARBA" id="ARBA00022490"/>
    </source>
</evidence>
<proteinExistence type="predicted"/>
<dbReference type="PROSITE" id="PS50851">
    <property type="entry name" value="CHEW"/>
    <property type="match status" value="1"/>
</dbReference>
<evidence type="ECO:0000256" key="4">
    <source>
        <dbReference type="ARBA" id="ARBA00022500"/>
    </source>
</evidence>
<dbReference type="OrthoDB" id="9790406at2"/>
<dbReference type="PANTHER" id="PTHR22617:SF41">
    <property type="entry name" value="CHEMOTAXIS SIGNAL TRANSDUCTION SYSTEM ADAPTOR PROTEIN CHEW"/>
    <property type="match status" value="1"/>
</dbReference>
<dbReference type="EMBL" id="MDEK01000016">
    <property type="protein sequence ID" value="PPU80960.1"/>
    <property type="molecule type" value="Genomic_DNA"/>
</dbReference>
<evidence type="ECO:0000256" key="1">
    <source>
        <dbReference type="ARBA" id="ARBA00004496"/>
    </source>
</evidence>
<sequence>MAMNAPASLSPSDAGDLATDQFLTFLLGKEMFGVGILGIKEIIEYRTPTDVPMMPPALRGVINLRGAVVPVVDLQQRFGRAPSEISKRTCIVIIEVASGEERQVLGLLVDAVSEVLEIATADIAPPPAFGTGIRRDFIHGMGKVGERFVILLAADAVLAPQEFASMTALDAHLEEGIAA</sequence>
<keyword evidence="4" id="KW-0145">Chemotaxis</keyword>
<dbReference type="FunFam" id="2.40.50.180:FF:000002">
    <property type="entry name" value="Chemotaxis protein CheW"/>
    <property type="match status" value="1"/>
</dbReference>
<name>A0A2P5Z0T4_9XANT</name>